<name>A0A7Y0E143_9PROT</name>
<gene>
    <name evidence="1" type="ORF">HH303_12035</name>
</gene>
<protein>
    <submittedName>
        <fullName evidence="1">Uncharacterized protein</fullName>
    </submittedName>
</protein>
<accession>A0A7Y0E143</accession>
<evidence type="ECO:0000313" key="1">
    <source>
        <dbReference type="EMBL" id="NMM45213.1"/>
    </source>
</evidence>
<keyword evidence="2" id="KW-1185">Reference proteome</keyword>
<dbReference type="RefSeq" id="WP_169625568.1">
    <property type="nucleotide sequence ID" value="NZ_JABBNT010000003.1"/>
</dbReference>
<dbReference type="AlphaFoldDB" id="A0A7Y0E143"/>
<evidence type="ECO:0000313" key="2">
    <source>
        <dbReference type="Proteomes" id="UP000539372"/>
    </source>
</evidence>
<sequence length="633" mass="68882">MARIKTIKTNFTAGEISTELIGRGDLSAYDNGAAKLRNVRVIPTGGVTRRAGLRHVAELPGGGRLVAFEFNTEQVYLLAFTDARIAVYADETLVASLEAPWTGAQLAQLAWTQSADTLLLVHPDVAPKKLTRKGPGDWVLTDWKFYEKDGRVFQPFFKFVDDEVTLTPSGTSGTVTLTASADVFDAAHVGTRFRLADKEVEITGVSSALVASATVTETLAGTGATKDWEEQSFSPVRGYPVSVCFHQDRLVIGGSRDLTNRLWLSKSADLFNFDLGDAEDDEAIEFAILSDQVNAIRAVFSGRHLQIFTSGAEWMVTGDPLTPSAIQLKRQTRIGSPVDRSILPRDVDGATLFVSRSGYELREFLFADVEQAYQSNDLAVLSNRMMRQPVDQDFNKSERILYIVNGDGTLACVTVFRMEKVTAWSLMETQGAFQSVAVVGERVYVLTLREGTHRLERFDTAVLTDAAVTAAAEDDRTLWDGFGHLEGRLVDVVADGVLRDPVEVVDGAITLEQPARSIQAGLAYTHVVEPLPVFQTGAGGLTQGSAVRLVRATFRLFETAALVVDTGQGLRPLPFKSFGPAALDSPIQPVTADKSVRALGWTRGEPVPLWRIQQTDPLPSTVLSVLTEISTNG</sequence>
<comment type="caution">
    <text evidence="1">The sequence shown here is derived from an EMBL/GenBank/DDBJ whole genome shotgun (WGS) entry which is preliminary data.</text>
</comment>
<reference evidence="1 2" key="1">
    <citation type="submission" date="2020-04" db="EMBL/GenBank/DDBJ databases">
        <title>Rhodospirillaceae bacterium KN72 isolated from deep sea.</title>
        <authorList>
            <person name="Zhang D.-C."/>
        </authorList>
    </citation>
    <scope>NUCLEOTIDE SEQUENCE [LARGE SCALE GENOMIC DNA]</scope>
    <source>
        <strain evidence="1 2">KN72</strain>
    </source>
</reference>
<organism evidence="1 2">
    <name type="scientific">Pacificispira spongiicola</name>
    <dbReference type="NCBI Taxonomy" id="2729598"/>
    <lineage>
        <taxon>Bacteria</taxon>
        <taxon>Pseudomonadati</taxon>
        <taxon>Pseudomonadota</taxon>
        <taxon>Alphaproteobacteria</taxon>
        <taxon>Rhodospirillales</taxon>
        <taxon>Rhodospirillaceae</taxon>
        <taxon>Pacificispira</taxon>
    </lineage>
</organism>
<dbReference type="Proteomes" id="UP000539372">
    <property type="component" value="Unassembled WGS sequence"/>
</dbReference>
<proteinExistence type="predicted"/>
<dbReference type="EMBL" id="JABBNT010000003">
    <property type="protein sequence ID" value="NMM45213.1"/>
    <property type="molecule type" value="Genomic_DNA"/>
</dbReference>